<dbReference type="SUPFAM" id="SSF56112">
    <property type="entry name" value="Protein kinase-like (PK-like)"/>
    <property type="match status" value="1"/>
</dbReference>
<sequence>MADEPIEAWTNHEREFRVYRDRFYKRSLRPKEYRVYSQNKPYVPPMGFERLQNEAACLEFVRSNTAIPVPDTLEAYSEDGSFVLVTKRLLGITMNKLPPQDQAVVMKEVETHLRTLQTLRSNRTGGPSGVVCPPKRATQYFPGDATWSAKTMEDNSFVFCHCDLSQSNIIVDPKTLKIEGIIDWEYAGFWPDFFESPYFRDPRPSGAQFRDESQNAHLVDFLQG</sequence>
<dbReference type="Proteomes" id="UP001304895">
    <property type="component" value="Unassembled WGS sequence"/>
</dbReference>
<proteinExistence type="predicted"/>
<reference evidence="1" key="2">
    <citation type="submission" date="2023-05" db="EMBL/GenBank/DDBJ databases">
        <authorList>
            <consortium name="Lawrence Berkeley National Laboratory"/>
            <person name="Steindorff A."/>
            <person name="Hensen N."/>
            <person name="Bonometti L."/>
            <person name="Westerberg I."/>
            <person name="Brannstrom I.O."/>
            <person name="Guillou S."/>
            <person name="Cros-Aarteil S."/>
            <person name="Calhoun S."/>
            <person name="Haridas S."/>
            <person name="Kuo A."/>
            <person name="Mondo S."/>
            <person name="Pangilinan J."/>
            <person name="Riley R."/>
            <person name="Labutti K."/>
            <person name="Andreopoulos B."/>
            <person name="Lipzen A."/>
            <person name="Chen C."/>
            <person name="Yanf M."/>
            <person name="Daum C."/>
            <person name="Ng V."/>
            <person name="Clum A."/>
            <person name="Ohm R."/>
            <person name="Martin F."/>
            <person name="Silar P."/>
            <person name="Natvig D."/>
            <person name="Lalanne C."/>
            <person name="Gautier V."/>
            <person name="Ament-Velasquez S.L."/>
            <person name="Kruys A."/>
            <person name="Hutchinson M.I."/>
            <person name="Powell A.J."/>
            <person name="Barry K."/>
            <person name="Miller A.N."/>
            <person name="Grigoriev I.V."/>
            <person name="Debuchy R."/>
            <person name="Gladieux P."/>
            <person name="Thoren M.H."/>
            <person name="Johannesson H."/>
        </authorList>
    </citation>
    <scope>NUCLEOTIDE SEQUENCE</scope>
    <source>
        <strain evidence="1">CBS 123565</strain>
    </source>
</reference>
<name>A0AAN6UFJ7_9PEZI</name>
<evidence type="ECO:0000313" key="2">
    <source>
        <dbReference type="Proteomes" id="UP001304895"/>
    </source>
</evidence>
<organism evidence="1 2">
    <name type="scientific">Trichocladium antarcticum</name>
    <dbReference type="NCBI Taxonomy" id="1450529"/>
    <lineage>
        <taxon>Eukaryota</taxon>
        <taxon>Fungi</taxon>
        <taxon>Dikarya</taxon>
        <taxon>Ascomycota</taxon>
        <taxon>Pezizomycotina</taxon>
        <taxon>Sordariomycetes</taxon>
        <taxon>Sordariomycetidae</taxon>
        <taxon>Sordariales</taxon>
        <taxon>Chaetomiaceae</taxon>
        <taxon>Trichocladium</taxon>
    </lineage>
</organism>
<dbReference type="InterPro" id="IPR051678">
    <property type="entry name" value="AGP_Transferase"/>
</dbReference>
<comment type="caution">
    <text evidence="1">The sequence shown here is derived from an EMBL/GenBank/DDBJ whole genome shotgun (WGS) entry which is preliminary data.</text>
</comment>
<dbReference type="AlphaFoldDB" id="A0AAN6UFJ7"/>
<gene>
    <name evidence="1" type="ORF">BT67DRAFT_134645</name>
</gene>
<dbReference type="CDD" id="cd05120">
    <property type="entry name" value="APH_ChoK_like"/>
    <property type="match status" value="1"/>
</dbReference>
<dbReference type="PANTHER" id="PTHR21310">
    <property type="entry name" value="AMINOGLYCOSIDE PHOSPHOTRANSFERASE-RELATED-RELATED"/>
    <property type="match status" value="1"/>
</dbReference>
<dbReference type="Pfam" id="PF01633">
    <property type="entry name" value="Choline_kinase"/>
    <property type="match status" value="1"/>
</dbReference>
<dbReference type="InterPro" id="IPR011009">
    <property type="entry name" value="Kinase-like_dom_sf"/>
</dbReference>
<protein>
    <recommendedName>
        <fullName evidence="3">Aminoglycoside phosphotransferase domain-containing protein</fullName>
    </recommendedName>
</protein>
<evidence type="ECO:0000313" key="1">
    <source>
        <dbReference type="EMBL" id="KAK4132072.1"/>
    </source>
</evidence>
<accession>A0AAN6UFJ7</accession>
<dbReference type="EMBL" id="MU853420">
    <property type="protein sequence ID" value="KAK4132072.1"/>
    <property type="molecule type" value="Genomic_DNA"/>
</dbReference>
<evidence type="ECO:0008006" key="3">
    <source>
        <dbReference type="Google" id="ProtNLM"/>
    </source>
</evidence>
<keyword evidence="2" id="KW-1185">Reference proteome</keyword>
<reference evidence="1" key="1">
    <citation type="journal article" date="2023" name="Mol. Phylogenet. Evol.">
        <title>Genome-scale phylogeny and comparative genomics of the fungal order Sordariales.</title>
        <authorList>
            <person name="Hensen N."/>
            <person name="Bonometti L."/>
            <person name="Westerberg I."/>
            <person name="Brannstrom I.O."/>
            <person name="Guillou S."/>
            <person name="Cros-Aarteil S."/>
            <person name="Calhoun S."/>
            <person name="Haridas S."/>
            <person name="Kuo A."/>
            <person name="Mondo S."/>
            <person name="Pangilinan J."/>
            <person name="Riley R."/>
            <person name="LaButti K."/>
            <person name="Andreopoulos B."/>
            <person name="Lipzen A."/>
            <person name="Chen C."/>
            <person name="Yan M."/>
            <person name="Daum C."/>
            <person name="Ng V."/>
            <person name="Clum A."/>
            <person name="Steindorff A."/>
            <person name="Ohm R.A."/>
            <person name="Martin F."/>
            <person name="Silar P."/>
            <person name="Natvig D.O."/>
            <person name="Lalanne C."/>
            <person name="Gautier V."/>
            <person name="Ament-Velasquez S.L."/>
            <person name="Kruys A."/>
            <person name="Hutchinson M.I."/>
            <person name="Powell A.J."/>
            <person name="Barry K."/>
            <person name="Miller A.N."/>
            <person name="Grigoriev I.V."/>
            <person name="Debuchy R."/>
            <person name="Gladieux P."/>
            <person name="Hiltunen Thoren M."/>
            <person name="Johannesson H."/>
        </authorList>
    </citation>
    <scope>NUCLEOTIDE SEQUENCE</scope>
    <source>
        <strain evidence="1">CBS 123565</strain>
    </source>
</reference>
<dbReference type="PANTHER" id="PTHR21310:SF15">
    <property type="entry name" value="AMINOGLYCOSIDE PHOSPHOTRANSFERASE DOMAIN-CONTAINING PROTEIN"/>
    <property type="match status" value="1"/>
</dbReference>
<dbReference type="Gene3D" id="3.90.1200.10">
    <property type="match status" value="1"/>
</dbReference>